<keyword evidence="10" id="KW-0812">Transmembrane</keyword>
<comment type="cofactor">
    <cofactor evidence="1 8">
        <name>heme</name>
        <dbReference type="ChEBI" id="CHEBI:30413"/>
    </cofactor>
</comment>
<keyword evidence="7 9" id="KW-0503">Monooxygenase</keyword>
<evidence type="ECO:0000256" key="1">
    <source>
        <dbReference type="ARBA" id="ARBA00001971"/>
    </source>
</evidence>
<dbReference type="InterPro" id="IPR001128">
    <property type="entry name" value="Cyt_P450"/>
</dbReference>
<dbReference type="GO" id="GO:0044550">
    <property type="term" value="P:secondary metabolite biosynthetic process"/>
    <property type="evidence" value="ECO:0007669"/>
    <property type="project" value="UniProtKB-ARBA"/>
</dbReference>
<dbReference type="SUPFAM" id="SSF48264">
    <property type="entry name" value="Cytochrome P450"/>
    <property type="match status" value="1"/>
</dbReference>
<evidence type="ECO:0000256" key="10">
    <source>
        <dbReference type="SAM" id="Phobius"/>
    </source>
</evidence>
<gene>
    <name evidence="11" type="ORF">GIB67_033568</name>
</gene>
<reference evidence="11 12" key="1">
    <citation type="journal article" date="2020" name="IScience">
        <title>Genome Sequencing of the Endangered Kingdonia uniflora (Circaeasteraceae, Ranunculales) Reveals Potential Mechanisms of Evolutionary Specialization.</title>
        <authorList>
            <person name="Sun Y."/>
            <person name="Deng T."/>
            <person name="Zhang A."/>
            <person name="Moore M.J."/>
            <person name="Landis J.B."/>
            <person name="Lin N."/>
            <person name="Zhang H."/>
            <person name="Zhang X."/>
            <person name="Huang J."/>
            <person name="Zhang X."/>
            <person name="Sun H."/>
            <person name="Wang H."/>
        </authorList>
    </citation>
    <scope>NUCLEOTIDE SEQUENCE [LARGE SCALE GENOMIC DNA]</scope>
    <source>
        <strain evidence="11">TB1705</strain>
        <tissue evidence="11">Leaf</tissue>
    </source>
</reference>
<keyword evidence="5 9" id="KW-0560">Oxidoreductase</keyword>
<organism evidence="11 12">
    <name type="scientific">Kingdonia uniflora</name>
    <dbReference type="NCBI Taxonomy" id="39325"/>
    <lineage>
        <taxon>Eukaryota</taxon>
        <taxon>Viridiplantae</taxon>
        <taxon>Streptophyta</taxon>
        <taxon>Embryophyta</taxon>
        <taxon>Tracheophyta</taxon>
        <taxon>Spermatophyta</taxon>
        <taxon>Magnoliopsida</taxon>
        <taxon>Ranunculales</taxon>
        <taxon>Circaeasteraceae</taxon>
        <taxon>Kingdonia</taxon>
    </lineage>
</organism>
<evidence type="ECO:0000256" key="7">
    <source>
        <dbReference type="ARBA" id="ARBA00023033"/>
    </source>
</evidence>
<dbReference type="OrthoDB" id="2789670at2759"/>
<evidence type="ECO:0000256" key="4">
    <source>
        <dbReference type="ARBA" id="ARBA00022723"/>
    </source>
</evidence>
<dbReference type="GO" id="GO:0004497">
    <property type="term" value="F:monooxygenase activity"/>
    <property type="evidence" value="ECO:0007669"/>
    <property type="project" value="UniProtKB-KW"/>
</dbReference>
<keyword evidence="10" id="KW-0472">Membrane</keyword>
<dbReference type="FunFam" id="1.10.630.10:FF:000008">
    <property type="entry name" value="Cytochrome P450 71D8"/>
    <property type="match status" value="1"/>
</dbReference>
<evidence type="ECO:0000256" key="8">
    <source>
        <dbReference type="PIRSR" id="PIRSR602401-1"/>
    </source>
</evidence>
<dbReference type="CDD" id="cd11072">
    <property type="entry name" value="CYP71-like"/>
    <property type="match status" value="1"/>
</dbReference>
<comment type="caution">
    <text evidence="11">The sequence shown here is derived from an EMBL/GenBank/DDBJ whole genome shotgun (WGS) entry which is preliminary data.</text>
</comment>
<dbReference type="PANTHER" id="PTHR47955">
    <property type="entry name" value="CYTOCHROME P450 FAMILY 71 PROTEIN"/>
    <property type="match status" value="1"/>
</dbReference>
<dbReference type="PANTHER" id="PTHR47955:SF8">
    <property type="entry name" value="CYTOCHROME P450 71D11-LIKE"/>
    <property type="match status" value="1"/>
</dbReference>
<dbReference type="InterPro" id="IPR017972">
    <property type="entry name" value="Cyt_P450_CS"/>
</dbReference>
<evidence type="ECO:0000313" key="12">
    <source>
        <dbReference type="Proteomes" id="UP000541444"/>
    </source>
</evidence>
<keyword evidence="6 8" id="KW-0408">Iron</keyword>
<keyword evidence="3 8" id="KW-0349">Heme</keyword>
<evidence type="ECO:0000256" key="5">
    <source>
        <dbReference type="ARBA" id="ARBA00023002"/>
    </source>
</evidence>
<dbReference type="GO" id="GO:0020037">
    <property type="term" value="F:heme binding"/>
    <property type="evidence" value="ECO:0007669"/>
    <property type="project" value="InterPro"/>
</dbReference>
<evidence type="ECO:0000256" key="3">
    <source>
        <dbReference type="ARBA" id="ARBA00022617"/>
    </source>
</evidence>
<evidence type="ECO:0000256" key="9">
    <source>
        <dbReference type="RuleBase" id="RU000461"/>
    </source>
</evidence>
<keyword evidence="4 8" id="KW-0479">Metal-binding</keyword>
<dbReference type="EMBL" id="JACGCM010002614">
    <property type="protein sequence ID" value="KAF6138154.1"/>
    <property type="molecule type" value="Genomic_DNA"/>
</dbReference>
<dbReference type="Proteomes" id="UP000541444">
    <property type="component" value="Unassembled WGS sequence"/>
</dbReference>
<feature type="transmembrane region" description="Helical" evidence="10">
    <location>
        <begin position="6"/>
        <end position="23"/>
    </location>
</feature>
<dbReference type="Gene3D" id="1.10.630.10">
    <property type="entry name" value="Cytochrome P450"/>
    <property type="match status" value="1"/>
</dbReference>
<dbReference type="PRINTS" id="PR00385">
    <property type="entry name" value="P450"/>
</dbReference>
<dbReference type="GO" id="GO:0016705">
    <property type="term" value="F:oxidoreductase activity, acting on paired donors, with incorporation or reduction of molecular oxygen"/>
    <property type="evidence" value="ECO:0007669"/>
    <property type="project" value="InterPro"/>
</dbReference>
<protein>
    <recommendedName>
        <fullName evidence="13">Cytochrome P450</fullName>
    </recommendedName>
</protein>
<name>A0A7J7L6F7_9MAGN</name>
<dbReference type="InterPro" id="IPR036396">
    <property type="entry name" value="Cyt_P450_sf"/>
</dbReference>
<dbReference type="Pfam" id="PF00067">
    <property type="entry name" value="p450"/>
    <property type="match status" value="1"/>
</dbReference>
<proteinExistence type="inferred from homology"/>
<evidence type="ECO:0000256" key="6">
    <source>
        <dbReference type="ARBA" id="ARBA00023004"/>
    </source>
</evidence>
<evidence type="ECO:0000256" key="2">
    <source>
        <dbReference type="ARBA" id="ARBA00010617"/>
    </source>
</evidence>
<keyword evidence="10" id="KW-1133">Transmembrane helix</keyword>
<dbReference type="InterPro" id="IPR002401">
    <property type="entry name" value="Cyt_P450_E_grp-I"/>
</dbReference>
<accession>A0A7J7L6F7</accession>
<evidence type="ECO:0008006" key="13">
    <source>
        <dbReference type="Google" id="ProtNLM"/>
    </source>
</evidence>
<evidence type="ECO:0000313" key="11">
    <source>
        <dbReference type="EMBL" id="KAF6138154.1"/>
    </source>
</evidence>
<keyword evidence="12" id="KW-1185">Reference proteome</keyword>
<comment type="similarity">
    <text evidence="2 9">Belongs to the cytochrome P450 family.</text>
</comment>
<dbReference type="PRINTS" id="PR00463">
    <property type="entry name" value="EP450I"/>
</dbReference>
<dbReference type="PROSITE" id="PS00086">
    <property type="entry name" value="CYTOCHROME_P450"/>
    <property type="match status" value="1"/>
</dbReference>
<dbReference type="GO" id="GO:0005506">
    <property type="term" value="F:iron ion binding"/>
    <property type="evidence" value="ECO:0007669"/>
    <property type="project" value="InterPro"/>
</dbReference>
<feature type="binding site" description="axial binding residue" evidence="8">
    <location>
        <position position="446"/>
    </location>
    <ligand>
        <name>heme</name>
        <dbReference type="ChEBI" id="CHEBI:30413"/>
    </ligand>
    <ligandPart>
        <name>Fe</name>
        <dbReference type="ChEBI" id="CHEBI:18248"/>
    </ligandPart>
</feature>
<dbReference type="AlphaFoldDB" id="A0A7J7L6F7"/>
<sequence>MELQFPLIFTFLLLCLPLMIIVMRKGKRARFPPGPTKLPIIGNLHNLMMGGLPHHSLRRLAKEYGPLMHLKLGEVSTVIISSPEMAKEIMKTHDLKFVGRPELLAVTIMLYNSTSVVSSPYGPYWRQLRKICTLELLTAKRVQSFRSQREEEMSNLIGSITESLTSPATVGEMVVNFSEKVNSLSNDMIARAAFGKKCKDKHVFLSSMEEVLKFISGFDVVELFPSQRYLQVISGTKAKLMKFHENVDKILNDIIEDHKVKKTSDSDNGDSEEDLVDVLLRLKESGDLEVPFTNDNMKAIILDIFTAGSETIAIALEWAMAELIKCPSAMEKVQTEVREVIKGKTHVDESEIHKLSYLKLVIKETLRMHPPAPLLAPRVCVEDCEINGYEIPKSTRVIVNAWALGRDPQYWENAECFQPERFDGNDIDYKGDKFEYIPFGGGRRICPGILFGIANIELPLAQLLYHFDWKLPNCAKPEELDMTEAFGGMSKPKNHLKLVPTLYPHMPVRKD</sequence>